<sequence length="228" mass="23864">MSFLPLLTTGLKAFAAFWSLVTLAVSAAFIAQSTEVFGSDFVNHTNLAAGNALLAASVLAFLYFIAVLVIQYIRPEHLFLATLVDTSFLGFLFIFFLGSAAALCTEADAFSFWSGWKFASLGSASIGLGFVAAFLVLGILLLEVIYTLRHYGRSYPTWRTPFNQLVAYGAPGSRVATASGTGASAGASTSVPMETVSGSAPVTNTVPTIQTQIAPAPMAAPPTTATQV</sequence>
<evidence type="ECO:0000313" key="2">
    <source>
        <dbReference type="EMBL" id="WWD21938.1"/>
    </source>
</evidence>
<keyword evidence="1" id="KW-1133">Transmembrane helix</keyword>
<gene>
    <name evidence="2" type="ORF">CI109_106426</name>
</gene>
<evidence type="ECO:0000313" key="3">
    <source>
        <dbReference type="Proteomes" id="UP000322225"/>
    </source>
</evidence>
<accession>A0A5M6C4Z1</accession>
<feature type="transmembrane region" description="Helical" evidence="1">
    <location>
        <begin position="77"/>
        <end position="103"/>
    </location>
</feature>
<dbReference type="GeneID" id="43587909"/>
<organism evidence="2 3">
    <name type="scientific">Kwoniella shandongensis</name>
    <dbReference type="NCBI Taxonomy" id="1734106"/>
    <lineage>
        <taxon>Eukaryota</taxon>
        <taxon>Fungi</taxon>
        <taxon>Dikarya</taxon>
        <taxon>Basidiomycota</taxon>
        <taxon>Agaricomycotina</taxon>
        <taxon>Tremellomycetes</taxon>
        <taxon>Tremellales</taxon>
        <taxon>Cryptococcaceae</taxon>
        <taxon>Kwoniella</taxon>
    </lineage>
</organism>
<evidence type="ECO:0008006" key="4">
    <source>
        <dbReference type="Google" id="ProtNLM"/>
    </source>
</evidence>
<evidence type="ECO:0000256" key="1">
    <source>
        <dbReference type="SAM" id="Phobius"/>
    </source>
</evidence>
<dbReference type="RefSeq" id="XP_031861780.1">
    <property type="nucleotide sequence ID" value="XM_032003782.1"/>
</dbReference>
<dbReference type="EMBL" id="CP144062">
    <property type="protein sequence ID" value="WWD21938.1"/>
    <property type="molecule type" value="Genomic_DNA"/>
</dbReference>
<keyword evidence="3" id="KW-1185">Reference proteome</keyword>
<proteinExistence type="predicted"/>
<keyword evidence="1" id="KW-0472">Membrane</keyword>
<reference evidence="2" key="1">
    <citation type="submission" date="2017-08" db="EMBL/GenBank/DDBJ databases">
        <authorList>
            <person name="Cuomo C."/>
            <person name="Billmyre B."/>
            <person name="Heitman J."/>
        </authorList>
    </citation>
    <scope>NUCLEOTIDE SEQUENCE</scope>
    <source>
        <strain evidence="2">CBS 12478</strain>
    </source>
</reference>
<feature type="transmembrane region" description="Helical" evidence="1">
    <location>
        <begin position="49"/>
        <end position="70"/>
    </location>
</feature>
<keyword evidence="1" id="KW-0812">Transmembrane</keyword>
<name>A0A5M6C4Z1_9TREE</name>
<dbReference type="KEGG" id="ksn:43587909"/>
<reference evidence="2" key="2">
    <citation type="submission" date="2024-01" db="EMBL/GenBank/DDBJ databases">
        <title>Comparative genomics of Cryptococcus and Kwoniella reveals pathogenesis evolution and contrasting modes of karyotype evolution via chromosome fusion or intercentromeric recombination.</title>
        <authorList>
            <person name="Coelho M.A."/>
            <person name="David-Palma M."/>
            <person name="Shea T."/>
            <person name="Bowers K."/>
            <person name="McGinley-Smith S."/>
            <person name="Mohammad A.W."/>
            <person name="Gnirke A."/>
            <person name="Yurkov A.M."/>
            <person name="Nowrousian M."/>
            <person name="Sun S."/>
            <person name="Cuomo C.A."/>
            <person name="Heitman J."/>
        </authorList>
    </citation>
    <scope>NUCLEOTIDE SEQUENCE</scope>
    <source>
        <strain evidence="2">CBS 12478</strain>
    </source>
</reference>
<dbReference type="AlphaFoldDB" id="A0A5M6C4Z1"/>
<feature type="transmembrane region" description="Helical" evidence="1">
    <location>
        <begin position="123"/>
        <end position="146"/>
    </location>
</feature>
<protein>
    <recommendedName>
        <fullName evidence="4">MARVEL domain-containing protein</fullName>
    </recommendedName>
</protein>
<dbReference type="OrthoDB" id="2564117at2759"/>
<dbReference type="Proteomes" id="UP000322225">
    <property type="component" value="Chromosome 12"/>
</dbReference>